<dbReference type="PANTHER" id="PTHR11575">
    <property type="entry name" value="5'-NUCLEOTIDASE-RELATED"/>
    <property type="match status" value="1"/>
</dbReference>
<dbReference type="SUPFAM" id="SSF55816">
    <property type="entry name" value="5'-nucleotidase (syn. UDP-sugar hydrolase), C-terminal domain"/>
    <property type="match status" value="1"/>
</dbReference>
<protein>
    <recommendedName>
        <fullName evidence="8">5'-nucleotidase</fullName>
    </recommendedName>
</protein>
<keyword evidence="2" id="KW-0732">Signal</keyword>
<proteinExistence type="inferred from homology"/>
<dbReference type="SUPFAM" id="SSF56300">
    <property type="entry name" value="Metallo-dependent phosphatases"/>
    <property type="match status" value="1"/>
</dbReference>
<dbReference type="InterPro" id="IPR029052">
    <property type="entry name" value="Metallo-depent_PP-like"/>
</dbReference>
<evidence type="ECO:0000259" key="4">
    <source>
        <dbReference type="Pfam" id="PF00149"/>
    </source>
</evidence>
<dbReference type="InterPro" id="IPR036907">
    <property type="entry name" value="5'-Nucleotdase_C_sf"/>
</dbReference>
<feature type="domain" description="5'-Nucleotidase C-terminal" evidence="5">
    <location>
        <begin position="330"/>
        <end position="449"/>
    </location>
</feature>
<dbReference type="InterPro" id="IPR041821">
    <property type="entry name" value="CG11883_N"/>
</dbReference>
<accession>A0ABP0CWG3</accession>
<evidence type="ECO:0000256" key="2">
    <source>
        <dbReference type="ARBA" id="ARBA00022729"/>
    </source>
</evidence>
<feature type="domain" description="Calcineurin-like phosphoesterase" evidence="4">
    <location>
        <begin position="28"/>
        <end position="243"/>
    </location>
</feature>
<dbReference type="Gene3D" id="3.90.780.10">
    <property type="entry name" value="5'-Nucleotidase, C-terminal domain"/>
    <property type="match status" value="1"/>
</dbReference>
<dbReference type="PANTHER" id="PTHR11575:SF48">
    <property type="entry name" value="5'-NUCLEOTIDASE"/>
    <property type="match status" value="1"/>
</dbReference>
<feature type="region of interest" description="Disordered" evidence="3">
    <location>
        <begin position="531"/>
        <end position="573"/>
    </location>
</feature>
<evidence type="ECO:0000256" key="1">
    <source>
        <dbReference type="ARBA" id="ARBA00006654"/>
    </source>
</evidence>
<dbReference type="CDD" id="cd07406">
    <property type="entry name" value="MPP_CG11883_N"/>
    <property type="match status" value="1"/>
</dbReference>
<dbReference type="EMBL" id="CAWUHC010000159">
    <property type="protein sequence ID" value="CAK7236472.1"/>
    <property type="molecule type" value="Genomic_DNA"/>
</dbReference>
<dbReference type="Pfam" id="PF00149">
    <property type="entry name" value="Metallophos"/>
    <property type="match status" value="1"/>
</dbReference>
<dbReference type="Gene3D" id="3.60.21.10">
    <property type="match status" value="1"/>
</dbReference>
<gene>
    <name evidence="6" type="ORF">SBRCBS47491_009648</name>
</gene>
<evidence type="ECO:0000313" key="6">
    <source>
        <dbReference type="EMBL" id="CAK7236472.1"/>
    </source>
</evidence>
<dbReference type="Pfam" id="PF02872">
    <property type="entry name" value="5_nucleotid_C"/>
    <property type="match status" value="1"/>
</dbReference>
<evidence type="ECO:0000313" key="7">
    <source>
        <dbReference type="Proteomes" id="UP001642406"/>
    </source>
</evidence>
<reference evidence="6 7" key="1">
    <citation type="submission" date="2024-01" db="EMBL/GenBank/DDBJ databases">
        <authorList>
            <person name="Allen C."/>
            <person name="Tagirdzhanova G."/>
        </authorList>
    </citation>
    <scope>NUCLEOTIDE SEQUENCE [LARGE SCALE GENOMIC DNA]</scope>
</reference>
<dbReference type="Proteomes" id="UP001642406">
    <property type="component" value="Unassembled WGS sequence"/>
</dbReference>
<sequence>MGAVALPADGTECVTFTPEHTPDSPPDLRILHFNDVYHLDPSSAEPVGGAARFQTAVDEYRTAKRYNGQPDLITLFSGDAFNPSLESSITKGSHMVPILNRLGTACACVGNHDLDFGVKQFEYLAGKCTFPWLVANIFDPSLGNNVPIGRMQQTFMITSSNGIKIGLIGLGEREWLDTVNAMPPNIVYKSATETAKDHISKLREAGAEMIIILSHAREPNDIKLAENLEGEADLILGGHDHYYSHNYVNGTHVLRSGSDFKQLSYLEAWRRPGAAGSTSKGGWDFAIRRRDITSSIAEDKPTLDLVEELTAKLKQSLEKAVGWTASPLDARFTTVRLKESNLGNFVCDIMRLHYQADCVVMASGTIRGDQIYPPGPVRVKDITDCFPFEDPVVVLRVTGQAILDALENGVSLYPALEGRFPQVSNIKYEFDPTKPTGSRITRWEIGGHPPDLQKILLLTESDGYLSLLAKSEGGAAEEIVDEESGILISMMLRQYFMALKVLDQWTHWSPSMEQHWSRVVSDVECHHPHLRPYSATTTPASSPAAPQPNNAPSNLKKRKRHMSSSDNESGWGDWTGARLRQRRCSTVPFNERVVDDASPAQNSEELRRIDRQMHIMRRVIHKWRRLAGIASRLGDTLTEAECEVEWTKAIAPRVEGRILMIGRELSDVY</sequence>
<name>A0ABP0CWG3_9PEZI</name>
<comment type="similarity">
    <text evidence="1">Belongs to the 5'-nucleotidase family.</text>
</comment>
<feature type="compositionally biased region" description="Low complexity" evidence="3">
    <location>
        <begin position="534"/>
        <end position="554"/>
    </location>
</feature>
<evidence type="ECO:0000259" key="5">
    <source>
        <dbReference type="Pfam" id="PF02872"/>
    </source>
</evidence>
<dbReference type="InterPro" id="IPR006179">
    <property type="entry name" value="5_nucleotidase/apyrase"/>
</dbReference>
<dbReference type="InterPro" id="IPR008334">
    <property type="entry name" value="5'-Nucleotdase_C"/>
</dbReference>
<keyword evidence="7" id="KW-1185">Reference proteome</keyword>
<organism evidence="6 7">
    <name type="scientific">Sporothrix bragantina</name>
    <dbReference type="NCBI Taxonomy" id="671064"/>
    <lineage>
        <taxon>Eukaryota</taxon>
        <taxon>Fungi</taxon>
        <taxon>Dikarya</taxon>
        <taxon>Ascomycota</taxon>
        <taxon>Pezizomycotina</taxon>
        <taxon>Sordariomycetes</taxon>
        <taxon>Sordariomycetidae</taxon>
        <taxon>Ophiostomatales</taxon>
        <taxon>Ophiostomataceae</taxon>
        <taxon>Sporothrix</taxon>
    </lineage>
</organism>
<evidence type="ECO:0000256" key="3">
    <source>
        <dbReference type="SAM" id="MobiDB-lite"/>
    </source>
</evidence>
<comment type="caution">
    <text evidence="6">The sequence shown here is derived from an EMBL/GenBank/DDBJ whole genome shotgun (WGS) entry which is preliminary data.</text>
</comment>
<evidence type="ECO:0008006" key="8">
    <source>
        <dbReference type="Google" id="ProtNLM"/>
    </source>
</evidence>
<dbReference type="InterPro" id="IPR004843">
    <property type="entry name" value="Calcineurin-like_PHP"/>
</dbReference>